<gene>
    <name evidence="1" type="ORF">GCM10011502_16980</name>
</gene>
<organism evidence="1 2">
    <name type="scientific">Oceanisphaera marina</name>
    <dbReference type="NCBI Taxonomy" id="2017550"/>
    <lineage>
        <taxon>Bacteria</taxon>
        <taxon>Pseudomonadati</taxon>
        <taxon>Pseudomonadota</taxon>
        <taxon>Gammaproteobacteria</taxon>
        <taxon>Aeromonadales</taxon>
        <taxon>Aeromonadaceae</taxon>
        <taxon>Oceanisphaera</taxon>
    </lineage>
</organism>
<comment type="caution">
    <text evidence="1">The sequence shown here is derived from an EMBL/GenBank/DDBJ whole genome shotgun (WGS) entry which is preliminary data.</text>
</comment>
<accession>A0ABQ1IL15</accession>
<name>A0ABQ1IL15_9GAMM</name>
<proteinExistence type="predicted"/>
<dbReference type="Proteomes" id="UP000646152">
    <property type="component" value="Unassembled WGS sequence"/>
</dbReference>
<evidence type="ECO:0000313" key="2">
    <source>
        <dbReference type="Proteomes" id="UP000646152"/>
    </source>
</evidence>
<keyword evidence="2" id="KW-1185">Reference proteome</keyword>
<reference evidence="2" key="1">
    <citation type="journal article" date="2019" name="Int. J. Syst. Evol. Microbiol.">
        <title>The Global Catalogue of Microorganisms (GCM) 10K type strain sequencing project: providing services to taxonomists for standard genome sequencing and annotation.</title>
        <authorList>
            <consortium name="The Broad Institute Genomics Platform"/>
            <consortium name="The Broad Institute Genome Sequencing Center for Infectious Disease"/>
            <person name="Wu L."/>
            <person name="Ma J."/>
        </authorList>
    </citation>
    <scope>NUCLEOTIDE SEQUENCE [LARGE SCALE GENOMIC DNA]</scope>
    <source>
        <strain evidence="2">CGMCC 1.15923</strain>
    </source>
</reference>
<sequence>MTYTRHWAIAKRKAAMQHTRSNENTAVWAADRQECSALETLRALIPLIGANSNLLFEKDFLAAVNSHQEVRHG</sequence>
<dbReference type="EMBL" id="BMKE01000012">
    <property type="protein sequence ID" value="GGB44280.1"/>
    <property type="molecule type" value="Genomic_DNA"/>
</dbReference>
<protein>
    <submittedName>
        <fullName evidence="1">Uncharacterized protein</fullName>
    </submittedName>
</protein>
<evidence type="ECO:0000313" key="1">
    <source>
        <dbReference type="EMBL" id="GGB44280.1"/>
    </source>
</evidence>